<dbReference type="GO" id="GO:0098542">
    <property type="term" value="P:defense response to other organism"/>
    <property type="evidence" value="ECO:0007669"/>
    <property type="project" value="InterPro"/>
</dbReference>
<keyword evidence="4 5" id="KW-0472">Membrane</keyword>
<gene>
    <name evidence="7" type="ORF">Cni_G05445</name>
</gene>
<dbReference type="InterPro" id="IPR004864">
    <property type="entry name" value="LEA_2"/>
</dbReference>
<evidence type="ECO:0000313" key="8">
    <source>
        <dbReference type="Proteomes" id="UP001327560"/>
    </source>
</evidence>
<evidence type="ECO:0000256" key="2">
    <source>
        <dbReference type="ARBA" id="ARBA00022692"/>
    </source>
</evidence>
<feature type="transmembrane region" description="Helical" evidence="5">
    <location>
        <begin position="28"/>
        <end position="52"/>
    </location>
</feature>
<keyword evidence="3 5" id="KW-1133">Transmembrane helix</keyword>
<dbReference type="PANTHER" id="PTHR31234:SF65">
    <property type="entry name" value="LATE EMBRYOGENESIS ABUNDANT PROTEIN, LEA_2 SUBGROUP"/>
    <property type="match status" value="1"/>
</dbReference>
<evidence type="ECO:0000256" key="5">
    <source>
        <dbReference type="SAM" id="Phobius"/>
    </source>
</evidence>
<evidence type="ECO:0000259" key="6">
    <source>
        <dbReference type="Pfam" id="PF03168"/>
    </source>
</evidence>
<protein>
    <recommendedName>
        <fullName evidence="6">Late embryogenesis abundant protein LEA-2 subgroup domain-containing protein</fullName>
    </recommendedName>
</protein>
<dbReference type="Proteomes" id="UP001327560">
    <property type="component" value="Chromosome 2"/>
</dbReference>
<keyword evidence="2 5" id="KW-0812">Transmembrane</keyword>
<feature type="domain" description="Late embryogenesis abundant protein LEA-2 subgroup" evidence="6">
    <location>
        <begin position="90"/>
        <end position="185"/>
    </location>
</feature>
<name>A0AAQ3JUS7_9LILI</name>
<sequence length="212" mass="23068">MKESGDANGAPLDAHRHKQLRRRRRRRLCCFLCLFFLALLIVAAVVLALTVFKIREPQAELVSVRVAGVSPRVILPAMRLELNLTLDLSVLVHNPNYAAFSHADGGLTHLFYRGTQVGEATVAPGRIPSRGSELLRLALAVDVDRIAAELGDLIADVLAGAVAFDTDTRLPGRVTILGFVKRHAVATSKCHVVFGVSDLKVRSQDCTQSTKL</sequence>
<dbReference type="SUPFAM" id="SSF117070">
    <property type="entry name" value="LEA14-like"/>
    <property type="match status" value="1"/>
</dbReference>
<organism evidence="7 8">
    <name type="scientific">Canna indica</name>
    <name type="common">Indian-shot</name>
    <dbReference type="NCBI Taxonomy" id="4628"/>
    <lineage>
        <taxon>Eukaryota</taxon>
        <taxon>Viridiplantae</taxon>
        <taxon>Streptophyta</taxon>
        <taxon>Embryophyta</taxon>
        <taxon>Tracheophyta</taxon>
        <taxon>Spermatophyta</taxon>
        <taxon>Magnoliopsida</taxon>
        <taxon>Liliopsida</taxon>
        <taxon>Zingiberales</taxon>
        <taxon>Cannaceae</taxon>
        <taxon>Canna</taxon>
    </lineage>
</organism>
<proteinExistence type="predicted"/>
<evidence type="ECO:0000256" key="3">
    <source>
        <dbReference type="ARBA" id="ARBA00022989"/>
    </source>
</evidence>
<evidence type="ECO:0000256" key="4">
    <source>
        <dbReference type="ARBA" id="ARBA00023136"/>
    </source>
</evidence>
<comment type="subcellular location">
    <subcellularLocation>
        <location evidence="1">Membrane</location>
        <topology evidence="1">Single-pass membrane protein</topology>
    </subcellularLocation>
</comment>
<dbReference type="AlphaFoldDB" id="A0AAQ3JUS7"/>
<dbReference type="InterPro" id="IPR044839">
    <property type="entry name" value="NDR1-like"/>
</dbReference>
<evidence type="ECO:0000256" key="1">
    <source>
        <dbReference type="ARBA" id="ARBA00004167"/>
    </source>
</evidence>
<dbReference type="GO" id="GO:0016020">
    <property type="term" value="C:membrane"/>
    <property type="evidence" value="ECO:0007669"/>
    <property type="project" value="UniProtKB-SubCell"/>
</dbReference>
<evidence type="ECO:0000313" key="7">
    <source>
        <dbReference type="EMBL" id="WOK96738.1"/>
    </source>
</evidence>
<accession>A0AAQ3JUS7</accession>
<dbReference type="PANTHER" id="PTHR31234">
    <property type="entry name" value="LATE EMBRYOGENESIS ABUNDANT (LEA) HYDROXYPROLINE-RICH GLYCOPROTEIN FAMILY"/>
    <property type="match status" value="1"/>
</dbReference>
<keyword evidence="8" id="KW-1185">Reference proteome</keyword>
<dbReference type="Pfam" id="PF03168">
    <property type="entry name" value="LEA_2"/>
    <property type="match status" value="1"/>
</dbReference>
<reference evidence="7 8" key="1">
    <citation type="submission" date="2023-10" db="EMBL/GenBank/DDBJ databases">
        <title>Chromosome-scale genome assembly provides insights into flower coloration mechanisms of Canna indica.</title>
        <authorList>
            <person name="Li C."/>
        </authorList>
    </citation>
    <scope>NUCLEOTIDE SEQUENCE [LARGE SCALE GENOMIC DNA]</scope>
    <source>
        <tissue evidence="7">Flower</tissue>
    </source>
</reference>
<dbReference type="EMBL" id="CP136891">
    <property type="protein sequence ID" value="WOK96738.1"/>
    <property type="molecule type" value="Genomic_DNA"/>
</dbReference>
<dbReference type="Gene3D" id="2.60.40.1820">
    <property type="match status" value="1"/>
</dbReference>